<proteinExistence type="predicted"/>
<dbReference type="Proteomes" id="UP000189796">
    <property type="component" value="Chromosome I"/>
</dbReference>
<feature type="domain" description="Sulfatase N-terminal" evidence="1">
    <location>
        <begin position="14"/>
        <end position="343"/>
    </location>
</feature>
<dbReference type="RefSeq" id="WP_197689210.1">
    <property type="nucleotide sequence ID" value="NZ_LT670817.1"/>
</dbReference>
<accession>A0A1M5U6A9</accession>
<dbReference type="InterPro" id="IPR052701">
    <property type="entry name" value="GAG_Ulvan_Degrading_Sulfatases"/>
</dbReference>
<reference evidence="2 3" key="1">
    <citation type="submission" date="2016-11" db="EMBL/GenBank/DDBJ databases">
        <authorList>
            <person name="Jaros S."/>
            <person name="Januszkiewicz K."/>
            <person name="Wedrychowicz H."/>
        </authorList>
    </citation>
    <scope>NUCLEOTIDE SEQUENCE [LARGE SCALE GENOMIC DNA]</scope>
    <source>
        <strain evidence="2 3">GAS138</strain>
    </source>
</reference>
<sequence>MPTGGDQMAKTDKPNILIIWGDDIGWFNISGYNHGIMGYRTPNIDRIAKEGAMYTDWYGQQSCTAGRAAFITGQSPIRTGLTKVGLPGAKLGLQPEDPTIAELLKPQGYVCGQFGKNHLGDRDEFLPTAHGFDEFFGNLYHLNAEQEPENEDYPKIPEFKKKFGPRGVLHSWANPDGTQKIEDTGSLTIKRMETVDGEFLDASLKFMDAAVKDDKPFFCWFNSTRMHIFTHLKKESRGVTGLGVYPDGMVEHDGHVGQLLKKLDDLGIAENTIVMYATDNGAEEFSWPDGGTTPFRGEKDTNWEGAWRVPCMIRWPGVIKPGTVSNDIFSHQDMLPTLVAAAGEPDIAAKLKQGYTAGKKTFKVYIDGFNLLPYWKGEVKENPRPGFLYWSDDGDLMALRYGNWKVHFAEQRAEGFDTWEEPFVHLRVPKLFNLRSDPFENASVAGDLSYKQWRVDRVFLLVPAAALVTQYMQTLVEFPPRQRPDSFTVGNVMEKLEAHRKALEVGSGGAVK</sequence>
<dbReference type="Pfam" id="PF14707">
    <property type="entry name" value="Sulfatase_C"/>
    <property type="match status" value="1"/>
</dbReference>
<dbReference type="CDD" id="cd16142">
    <property type="entry name" value="ARS_like"/>
    <property type="match status" value="1"/>
</dbReference>
<dbReference type="PANTHER" id="PTHR43751:SF2">
    <property type="entry name" value="SULFATASE N-TERMINAL DOMAIN-CONTAINING PROTEIN"/>
    <property type="match status" value="1"/>
</dbReference>
<dbReference type="EMBL" id="LT670817">
    <property type="protein sequence ID" value="SHH58431.1"/>
    <property type="molecule type" value="Genomic_DNA"/>
</dbReference>
<evidence type="ECO:0000313" key="2">
    <source>
        <dbReference type="EMBL" id="SHH58431.1"/>
    </source>
</evidence>
<evidence type="ECO:0000259" key="1">
    <source>
        <dbReference type="Pfam" id="PF00884"/>
    </source>
</evidence>
<evidence type="ECO:0000313" key="3">
    <source>
        <dbReference type="Proteomes" id="UP000189796"/>
    </source>
</evidence>
<protein>
    <submittedName>
        <fullName evidence="2">Arylsulfatase</fullName>
    </submittedName>
</protein>
<gene>
    <name evidence="2" type="ORF">SAMN05443248_5298</name>
</gene>
<dbReference type="InterPro" id="IPR017850">
    <property type="entry name" value="Alkaline_phosphatase_core_sf"/>
</dbReference>
<dbReference type="InterPro" id="IPR000917">
    <property type="entry name" value="Sulfatase_N"/>
</dbReference>
<dbReference type="Gene3D" id="3.30.1120.10">
    <property type="match status" value="1"/>
</dbReference>
<dbReference type="AlphaFoldDB" id="A0A1M5U6A9"/>
<name>A0A1M5U6A9_9BRAD</name>
<dbReference type="PANTHER" id="PTHR43751">
    <property type="entry name" value="SULFATASE"/>
    <property type="match status" value="1"/>
</dbReference>
<dbReference type="Pfam" id="PF00884">
    <property type="entry name" value="Sulfatase"/>
    <property type="match status" value="1"/>
</dbReference>
<dbReference type="SUPFAM" id="SSF53649">
    <property type="entry name" value="Alkaline phosphatase-like"/>
    <property type="match status" value="1"/>
</dbReference>
<organism evidence="2 3">
    <name type="scientific">Bradyrhizobium erythrophlei</name>
    <dbReference type="NCBI Taxonomy" id="1437360"/>
    <lineage>
        <taxon>Bacteria</taxon>
        <taxon>Pseudomonadati</taxon>
        <taxon>Pseudomonadota</taxon>
        <taxon>Alphaproteobacteria</taxon>
        <taxon>Hyphomicrobiales</taxon>
        <taxon>Nitrobacteraceae</taxon>
        <taxon>Bradyrhizobium</taxon>
    </lineage>
</organism>
<dbReference type="Gene3D" id="3.40.720.10">
    <property type="entry name" value="Alkaline Phosphatase, subunit A"/>
    <property type="match status" value="1"/>
</dbReference>